<protein>
    <submittedName>
        <fullName evidence="1">Uncharacterized protein</fullName>
    </submittedName>
</protein>
<organism evidence="1 2">
    <name type="scientific">Armillaria gallica</name>
    <name type="common">Bulbous honey fungus</name>
    <name type="synonym">Armillaria bulbosa</name>
    <dbReference type="NCBI Taxonomy" id="47427"/>
    <lineage>
        <taxon>Eukaryota</taxon>
        <taxon>Fungi</taxon>
        <taxon>Dikarya</taxon>
        <taxon>Basidiomycota</taxon>
        <taxon>Agaricomycotina</taxon>
        <taxon>Agaricomycetes</taxon>
        <taxon>Agaricomycetidae</taxon>
        <taxon>Agaricales</taxon>
        <taxon>Marasmiineae</taxon>
        <taxon>Physalacriaceae</taxon>
        <taxon>Armillaria</taxon>
    </lineage>
</organism>
<accession>A0A2H3EAN4</accession>
<dbReference type="OMA" id="MGWDISI"/>
<dbReference type="AlphaFoldDB" id="A0A2H3EAN4"/>
<dbReference type="EMBL" id="KZ293650">
    <property type="protein sequence ID" value="PBK96706.1"/>
    <property type="molecule type" value="Genomic_DNA"/>
</dbReference>
<sequence length="465" mass="51256">MPSQTFVVLGVEDDHAGMCFNEWQIIDSLVLLHCATSSSTSPKLVLLTCLTESTLRAFSKHPKIIGGPSCELQLSYPENIHVVTSVSSDLKTNALIKIGTAAVGEGETLTIILCDHSDIEGKFLIGSGEGARRQLEKEELEVAVRTCKGKVTVITTASHGASWTSELWDLVAPADQESDSMVAKPDGGIFTNTLLTEYYSQAGIAMPCPEVKNITEFCTSHKVNESCNPRRLDAPLVDDERGDLVSKMNNLCLSLNRPLNSTTPRHPDGDRIFPSDKLFSVRPFNKVQNNPTTSTVQTVTHQNHGNDNTEIQEDEPWTLKDEQEMLELATTVKQEVLATVPSNLYAMRCALRYLAGGEKRRFIQSIKNKKPLVTLRKHEALREQARVIASAMGWDISIDPEMAAVPVDEVLIQEAHNIGECDVNVVTFEGKWQEPAYWLLWKAAGGVTVDRSIWDKAVSSAQQQG</sequence>
<evidence type="ECO:0000313" key="2">
    <source>
        <dbReference type="Proteomes" id="UP000217790"/>
    </source>
</evidence>
<dbReference type="Proteomes" id="UP000217790">
    <property type="component" value="Unassembled WGS sequence"/>
</dbReference>
<dbReference type="InParanoid" id="A0A2H3EAN4"/>
<reference evidence="2" key="1">
    <citation type="journal article" date="2017" name="Nat. Ecol. Evol.">
        <title>Genome expansion and lineage-specific genetic innovations in the forest pathogenic fungi Armillaria.</title>
        <authorList>
            <person name="Sipos G."/>
            <person name="Prasanna A.N."/>
            <person name="Walter M.C."/>
            <person name="O'Connor E."/>
            <person name="Balint B."/>
            <person name="Krizsan K."/>
            <person name="Kiss B."/>
            <person name="Hess J."/>
            <person name="Varga T."/>
            <person name="Slot J."/>
            <person name="Riley R."/>
            <person name="Boka B."/>
            <person name="Rigling D."/>
            <person name="Barry K."/>
            <person name="Lee J."/>
            <person name="Mihaltcheva S."/>
            <person name="LaButti K."/>
            <person name="Lipzen A."/>
            <person name="Waldron R."/>
            <person name="Moloney N.M."/>
            <person name="Sperisen C."/>
            <person name="Kredics L."/>
            <person name="Vagvoelgyi C."/>
            <person name="Patrignani A."/>
            <person name="Fitzpatrick D."/>
            <person name="Nagy I."/>
            <person name="Doyle S."/>
            <person name="Anderson J.B."/>
            <person name="Grigoriev I.V."/>
            <person name="Gueldener U."/>
            <person name="Muensterkoetter M."/>
            <person name="Nagy L.G."/>
        </authorList>
    </citation>
    <scope>NUCLEOTIDE SEQUENCE [LARGE SCALE GENOMIC DNA]</scope>
    <source>
        <strain evidence="2">Ar21-2</strain>
    </source>
</reference>
<keyword evidence="2" id="KW-1185">Reference proteome</keyword>
<evidence type="ECO:0000313" key="1">
    <source>
        <dbReference type="EMBL" id="PBK96706.1"/>
    </source>
</evidence>
<name>A0A2H3EAN4_ARMGA</name>
<dbReference type="OrthoDB" id="3055657at2759"/>
<proteinExistence type="predicted"/>
<dbReference type="STRING" id="47427.A0A2H3EAN4"/>
<gene>
    <name evidence="1" type="ORF">ARMGADRAFT_1163103</name>
</gene>